<dbReference type="AlphaFoldDB" id="A0A0C9VTB3"/>
<dbReference type="EMBL" id="KN837110">
    <property type="protein sequence ID" value="KIJ45817.1"/>
    <property type="molecule type" value="Genomic_DNA"/>
</dbReference>
<protein>
    <submittedName>
        <fullName evidence="2">Uncharacterized protein</fullName>
    </submittedName>
</protein>
<dbReference type="Proteomes" id="UP000054279">
    <property type="component" value="Unassembled WGS sequence"/>
</dbReference>
<keyword evidence="3" id="KW-1185">Reference proteome</keyword>
<evidence type="ECO:0000256" key="1">
    <source>
        <dbReference type="SAM" id="MobiDB-lite"/>
    </source>
</evidence>
<dbReference type="OrthoDB" id="2969099at2759"/>
<feature type="compositionally biased region" description="Basic residues" evidence="1">
    <location>
        <begin position="7"/>
        <end position="21"/>
    </location>
</feature>
<evidence type="ECO:0000313" key="3">
    <source>
        <dbReference type="Proteomes" id="UP000054279"/>
    </source>
</evidence>
<organism evidence="2 3">
    <name type="scientific">Sphaerobolus stellatus (strain SS14)</name>
    <dbReference type="NCBI Taxonomy" id="990650"/>
    <lineage>
        <taxon>Eukaryota</taxon>
        <taxon>Fungi</taxon>
        <taxon>Dikarya</taxon>
        <taxon>Basidiomycota</taxon>
        <taxon>Agaricomycotina</taxon>
        <taxon>Agaricomycetes</taxon>
        <taxon>Phallomycetidae</taxon>
        <taxon>Geastrales</taxon>
        <taxon>Sphaerobolaceae</taxon>
        <taxon>Sphaerobolus</taxon>
    </lineage>
</organism>
<evidence type="ECO:0000313" key="2">
    <source>
        <dbReference type="EMBL" id="KIJ45817.1"/>
    </source>
</evidence>
<proteinExistence type="predicted"/>
<sequence>MSDDSHPKRRPGRPPKKRRPPRALPQSEVDSSDISLDAHTPVSISTPDLMDKQGRSVPQIAPLTSTETLHIQLTLAGDLLPRFGHLISLGGLTLRRHAFSSLVDILWFGHPIDSPHDPRARQFLIMWKEPSELSDEAKEFARKDKEVVCRWNLLCAGICGYDVPVLHGAATAVQNSSSIVDIAWTPSESPDTTVIEDQGDILQEGAYCNEKIQLVAC</sequence>
<gene>
    <name evidence="2" type="ORF">M422DRAFT_250603</name>
</gene>
<accession>A0A0C9VTB3</accession>
<feature type="region of interest" description="Disordered" evidence="1">
    <location>
        <begin position="1"/>
        <end position="54"/>
    </location>
</feature>
<reference evidence="2 3" key="1">
    <citation type="submission" date="2014-06" db="EMBL/GenBank/DDBJ databases">
        <title>Evolutionary Origins and Diversification of the Mycorrhizal Mutualists.</title>
        <authorList>
            <consortium name="DOE Joint Genome Institute"/>
            <consortium name="Mycorrhizal Genomics Consortium"/>
            <person name="Kohler A."/>
            <person name="Kuo A."/>
            <person name="Nagy L.G."/>
            <person name="Floudas D."/>
            <person name="Copeland A."/>
            <person name="Barry K.W."/>
            <person name="Cichocki N."/>
            <person name="Veneault-Fourrey C."/>
            <person name="LaButti K."/>
            <person name="Lindquist E.A."/>
            <person name="Lipzen A."/>
            <person name="Lundell T."/>
            <person name="Morin E."/>
            <person name="Murat C."/>
            <person name="Riley R."/>
            <person name="Ohm R."/>
            <person name="Sun H."/>
            <person name="Tunlid A."/>
            <person name="Henrissat B."/>
            <person name="Grigoriev I.V."/>
            <person name="Hibbett D.S."/>
            <person name="Martin F."/>
        </authorList>
    </citation>
    <scope>NUCLEOTIDE SEQUENCE [LARGE SCALE GENOMIC DNA]</scope>
    <source>
        <strain evidence="2 3">SS14</strain>
    </source>
</reference>
<name>A0A0C9VTB3_SPHS4</name>
<dbReference type="HOGENOM" id="CLU_1272979_0_0_1"/>